<gene>
    <name evidence="12" type="ORF">ASZ90_019712</name>
</gene>
<evidence type="ECO:0000259" key="11">
    <source>
        <dbReference type="Pfam" id="PF08245"/>
    </source>
</evidence>
<dbReference type="NCBIfam" id="TIGR01499">
    <property type="entry name" value="folC"/>
    <property type="match status" value="1"/>
</dbReference>
<keyword evidence="6" id="KW-0547">Nucleotide-binding</keyword>
<dbReference type="GO" id="GO:0008841">
    <property type="term" value="F:dihydrofolate synthase activity"/>
    <property type="evidence" value="ECO:0007669"/>
    <property type="project" value="TreeGrafter"/>
</dbReference>
<dbReference type="InterPro" id="IPR036615">
    <property type="entry name" value="Mur_ligase_C_dom_sf"/>
</dbReference>
<reference evidence="12" key="1">
    <citation type="journal article" date="2015" name="Proc. Natl. Acad. Sci. U.S.A.">
        <title>Networks of energetic and metabolic interactions define dynamics in microbial communities.</title>
        <authorList>
            <person name="Embree M."/>
            <person name="Liu J.K."/>
            <person name="Al-Bassam M.M."/>
            <person name="Zengler K."/>
        </authorList>
    </citation>
    <scope>NUCLEOTIDE SEQUENCE</scope>
</reference>
<dbReference type="FunFam" id="3.40.1190.10:FF:000011">
    <property type="entry name" value="Folylpolyglutamate synthase/dihydrofolate synthase"/>
    <property type="match status" value="1"/>
</dbReference>
<dbReference type="PANTHER" id="PTHR11136:SF0">
    <property type="entry name" value="DIHYDROFOLATE SYNTHETASE-RELATED"/>
    <property type="match status" value="1"/>
</dbReference>
<dbReference type="PROSITE" id="PS01011">
    <property type="entry name" value="FOLYLPOLYGLU_SYNT_1"/>
    <property type="match status" value="1"/>
</dbReference>
<sequence length="401" mass="43918">MGRPEKELKCIHVAGTNGKGSVTFITASILSTAGYRVGRFSSPHLHSYLERFTIDGQQIEAGQFKEYLDHIQYQVNSMTTAGQEHPTEFEVLTALAFQYFKDSKVDLAVIEVGLGGVYDSTNIISPLVSVITGVDYDHTAVLGNNLAEIAENKAGIIKPGIPVVAGAMSEEAWKVIRAKASIENAPCFDLDTIKVTLCGQPGMEGQDIDIDFVGQEIAGVHFGLVGVHQLDNLRLSLGIIHLLEKHSFIVPISDMVKALTHMKFPGRMEIVSRNPLVIVDAGHNPQAARALATSLNSILGERKKVLLCGYLDDKDAEAALSSLGVNASKCVVSRPEGERAKKWYRVAELWNKIYPGTECYMQEDIEIAVELGLQLLGDDEYLLITGSFYLLDRARQQFTNP</sequence>
<comment type="cofactor">
    <cofactor evidence="1">
        <name>Mg(2+)</name>
        <dbReference type="ChEBI" id="CHEBI:18420"/>
    </cofactor>
</comment>
<dbReference type="GO" id="GO:0046872">
    <property type="term" value="F:metal ion binding"/>
    <property type="evidence" value="ECO:0007669"/>
    <property type="project" value="UniProtKB-KW"/>
</dbReference>
<dbReference type="SUPFAM" id="SSF53244">
    <property type="entry name" value="MurD-like peptide ligases, peptide-binding domain"/>
    <property type="match status" value="1"/>
</dbReference>
<keyword evidence="8" id="KW-0460">Magnesium</keyword>
<dbReference type="EC" id="6.3.2.17" evidence="3"/>
<dbReference type="InterPro" id="IPR001645">
    <property type="entry name" value="Folylpolyglutamate_synth"/>
</dbReference>
<comment type="caution">
    <text evidence="12">The sequence shown here is derived from an EMBL/GenBank/DDBJ whole genome shotgun (WGS) entry which is preliminary data.</text>
</comment>
<proteinExistence type="inferred from homology"/>
<dbReference type="InterPro" id="IPR004101">
    <property type="entry name" value="Mur_ligase_C"/>
</dbReference>
<name>A0A0W8E3F7_9ZZZZ</name>
<dbReference type="Gene3D" id="3.40.1190.10">
    <property type="entry name" value="Mur-like, catalytic domain"/>
    <property type="match status" value="1"/>
</dbReference>
<dbReference type="Gene3D" id="3.90.190.20">
    <property type="entry name" value="Mur ligase, C-terminal domain"/>
    <property type="match status" value="1"/>
</dbReference>
<dbReference type="InterPro" id="IPR036565">
    <property type="entry name" value="Mur-like_cat_sf"/>
</dbReference>
<dbReference type="PROSITE" id="PS01012">
    <property type="entry name" value="FOLYLPOLYGLU_SYNT_2"/>
    <property type="match status" value="1"/>
</dbReference>
<keyword evidence="4 12" id="KW-0436">Ligase</keyword>
<accession>A0A0W8E3F7</accession>
<feature type="domain" description="Mur ligase central" evidence="11">
    <location>
        <begin position="13"/>
        <end position="238"/>
    </location>
</feature>
<keyword evidence="5" id="KW-0479">Metal-binding</keyword>
<evidence type="ECO:0000256" key="7">
    <source>
        <dbReference type="ARBA" id="ARBA00022840"/>
    </source>
</evidence>
<dbReference type="GO" id="GO:0004326">
    <property type="term" value="F:tetrahydrofolylpolyglutamate synthase activity"/>
    <property type="evidence" value="ECO:0007669"/>
    <property type="project" value="UniProtKB-EC"/>
</dbReference>
<dbReference type="PIRSF" id="PIRSF001563">
    <property type="entry name" value="Folylpolyglu_synth"/>
    <property type="match status" value="1"/>
</dbReference>
<dbReference type="AlphaFoldDB" id="A0A0W8E3F7"/>
<dbReference type="Pfam" id="PF08245">
    <property type="entry name" value="Mur_ligase_M"/>
    <property type="match status" value="1"/>
</dbReference>
<evidence type="ECO:0000256" key="4">
    <source>
        <dbReference type="ARBA" id="ARBA00022598"/>
    </source>
</evidence>
<comment type="similarity">
    <text evidence="2">Belongs to the folylpolyglutamate synthase family.</text>
</comment>
<dbReference type="GO" id="GO:0005524">
    <property type="term" value="F:ATP binding"/>
    <property type="evidence" value="ECO:0007669"/>
    <property type="project" value="UniProtKB-KW"/>
</dbReference>
<dbReference type="SUPFAM" id="SSF53623">
    <property type="entry name" value="MurD-like peptide ligases, catalytic domain"/>
    <property type="match status" value="1"/>
</dbReference>
<dbReference type="Pfam" id="PF02875">
    <property type="entry name" value="Mur_ligase_C"/>
    <property type="match status" value="1"/>
</dbReference>
<evidence type="ECO:0000256" key="6">
    <source>
        <dbReference type="ARBA" id="ARBA00022741"/>
    </source>
</evidence>
<organism evidence="12">
    <name type="scientific">hydrocarbon metagenome</name>
    <dbReference type="NCBI Taxonomy" id="938273"/>
    <lineage>
        <taxon>unclassified sequences</taxon>
        <taxon>metagenomes</taxon>
        <taxon>ecological metagenomes</taxon>
    </lineage>
</organism>
<evidence type="ECO:0000256" key="9">
    <source>
        <dbReference type="ARBA" id="ARBA00047493"/>
    </source>
</evidence>
<evidence type="ECO:0000256" key="2">
    <source>
        <dbReference type="ARBA" id="ARBA00008276"/>
    </source>
</evidence>
<dbReference type="GO" id="GO:0005737">
    <property type="term" value="C:cytoplasm"/>
    <property type="evidence" value="ECO:0007669"/>
    <property type="project" value="TreeGrafter"/>
</dbReference>
<feature type="domain" description="Mur ligase C-terminal" evidence="10">
    <location>
        <begin position="266"/>
        <end position="388"/>
    </location>
</feature>
<evidence type="ECO:0000256" key="3">
    <source>
        <dbReference type="ARBA" id="ARBA00013025"/>
    </source>
</evidence>
<protein>
    <recommendedName>
        <fullName evidence="3">tetrahydrofolate synthase</fullName>
        <ecNumber evidence="3">6.3.2.17</ecNumber>
    </recommendedName>
</protein>
<dbReference type="EMBL" id="LNQE01001901">
    <property type="protein sequence ID" value="KUG02934.1"/>
    <property type="molecule type" value="Genomic_DNA"/>
</dbReference>
<keyword evidence="7" id="KW-0067">ATP-binding</keyword>
<dbReference type="InterPro" id="IPR013221">
    <property type="entry name" value="Mur_ligase_cen"/>
</dbReference>
<dbReference type="InterPro" id="IPR018109">
    <property type="entry name" value="Folylpolyglutamate_synth_CS"/>
</dbReference>
<dbReference type="PANTHER" id="PTHR11136">
    <property type="entry name" value="FOLYLPOLYGLUTAMATE SYNTHASE-RELATED"/>
    <property type="match status" value="1"/>
</dbReference>
<evidence type="ECO:0000259" key="10">
    <source>
        <dbReference type="Pfam" id="PF02875"/>
    </source>
</evidence>
<evidence type="ECO:0000256" key="1">
    <source>
        <dbReference type="ARBA" id="ARBA00001946"/>
    </source>
</evidence>
<comment type="catalytic activity">
    <reaction evidence="9">
        <text>(6S)-5,6,7,8-tetrahydrofolyl-(gamma-L-Glu)(n) + L-glutamate + ATP = (6S)-5,6,7,8-tetrahydrofolyl-(gamma-L-Glu)(n+1) + ADP + phosphate + H(+)</text>
        <dbReference type="Rhea" id="RHEA:10580"/>
        <dbReference type="Rhea" id="RHEA-COMP:14738"/>
        <dbReference type="Rhea" id="RHEA-COMP:14740"/>
        <dbReference type="ChEBI" id="CHEBI:15378"/>
        <dbReference type="ChEBI" id="CHEBI:29985"/>
        <dbReference type="ChEBI" id="CHEBI:30616"/>
        <dbReference type="ChEBI" id="CHEBI:43474"/>
        <dbReference type="ChEBI" id="CHEBI:141005"/>
        <dbReference type="ChEBI" id="CHEBI:456216"/>
        <dbReference type="EC" id="6.3.2.17"/>
    </reaction>
</comment>
<evidence type="ECO:0000256" key="8">
    <source>
        <dbReference type="ARBA" id="ARBA00022842"/>
    </source>
</evidence>
<evidence type="ECO:0000256" key="5">
    <source>
        <dbReference type="ARBA" id="ARBA00022723"/>
    </source>
</evidence>
<evidence type="ECO:0000313" key="12">
    <source>
        <dbReference type="EMBL" id="KUG02934.1"/>
    </source>
</evidence>